<gene>
    <name evidence="1" type="ORF">F3Y22_tig00116964pilonHSYRG00197</name>
</gene>
<keyword evidence="2" id="KW-1185">Reference proteome</keyword>
<dbReference type="Proteomes" id="UP000436088">
    <property type="component" value="Unassembled WGS sequence"/>
</dbReference>
<sequence>MDVDGGVMVLGEITPPKIVFFHSDPFRSPYCTLSLRKFMLLESI</sequence>
<organism evidence="1 2">
    <name type="scientific">Hibiscus syriacus</name>
    <name type="common">Rose of Sharon</name>
    <dbReference type="NCBI Taxonomy" id="106335"/>
    <lineage>
        <taxon>Eukaryota</taxon>
        <taxon>Viridiplantae</taxon>
        <taxon>Streptophyta</taxon>
        <taxon>Embryophyta</taxon>
        <taxon>Tracheophyta</taxon>
        <taxon>Spermatophyta</taxon>
        <taxon>Magnoliopsida</taxon>
        <taxon>eudicotyledons</taxon>
        <taxon>Gunneridae</taxon>
        <taxon>Pentapetalae</taxon>
        <taxon>rosids</taxon>
        <taxon>malvids</taxon>
        <taxon>Malvales</taxon>
        <taxon>Malvaceae</taxon>
        <taxon>Malvoideae</taxon>
        <taxon>Hibiscus</taxon>
    </lineage>
</organism>
<dbReference type="AlphaFoldDB" id="A0A6A2WVG5"/>
<name>A0A6A2WVG5_HIBSY</name>
<proteinExistence type="predicted"/>
<evidence type="ECO:0000313" key="2">
    <source>
        <dbReference type="Proteomes" id="UP000436088"/>
    </source>
</evidence>
<reference evidence="1" key="1">
    <citation type="submission" date="2019-09" db="EMBL/GenBank/DDBJ databases">
        <title>Draft genome information of white flower Hibiscus syriacus.</title>
        <authorList>
            <person name="Kim Y.-M."/>
        </authorList>
    </citation>
    <scope>NUCLEOTIDE SEQUENCE [LARGE SCALE GENOMIC DNA]</scope>
    <source>
        <strain evidence="1">YM2019G1</strain>
    </source>
</reference>
<protein>
    <submittedName>
        <fullName evidence="1">Uncharacterized protein</fullName>
    </submittedName>
</protein>
<accession>A0A6A2WVG5</accession>
<dbReference type="EMBL" id="VEPZ02001738">
    <property type="protein sequence ID" value="KAE8659150.1"/>
    <property type="molecule type" value="Genomic_DNA"/>
</dbReference>
<comment type="caution">
    <text evidence="1">The sequence shown here is derived from an EMBL/GenBank/DDBJ whole genome shotgun (WGS) entry which is preliminary data.</text>
</comment>
<evidence type="ECO:0000313" key="1">
    <source>
        <dbReference type="EMBL" id="KAE8659150.1"/>
    </source>
</evidence>